<feature type="repeat" description="ANK" evidence="3">
    <location>
        <begin position="945"/>
        <end position="977"/>
    </location>
</feature>
<dbReference type="SUPFAM" id="SSF48403">
    <property type="entry name" value="Ankyrin repeat"/>
    <property type="match status" value="3"/>
</dbReference>
<protein>
    <submittedName>
        <fullName evidence="6">Ankyrin</fullName>
    </submittedName>
</protein>
<dbReference type="InterPro" id="IPR002110">
    <property type="entry name" value="Ankyrin_rpt"/>
</dbReference>
<dbReference type="PANTHER" id="PTHR24173">
    <property type="entry name" value="ANKYRIN REPEAT CONTAINING"/>
    <property type="match status" value="1"/>
</dbReference>
<accession>A0A6A6IM81</accession>
<feature type="repeat" description="ANK" evidence="3">
    <location>
        <begin position="624"/>
        <end position="656"/>
    </location>
</feature>
<keyword evidence="7" id="KW-1185">Reference proteome</keyword>
<sequence length="1424" mass="158989">MDSFLCADDTATGDSWVAATSTQQTEDDQPRRSTEVKEKDADLLSLIDLEAFVKLQYSTVGPVGTSANLGSPGDYLNSLVIRTGGSFSVRRVPYSSFYHPIDIWDEPQGQRKPFVVVKQPLSGSKGREGGLRNPEDPKRLHSVLLELKVLYHEAIRNHPNIVRLHHFMWDTQDRTDSIAPSLVLEYAELGTLADFQGAGRVSFHASLKKQFCLDVARGLYFLHECGIVHGDVKSENILVFLEPQKGRRANGYRAKVSDFGSALIEVFPSSDAPARVLPGQTAPWEAPEALNKAPLDPLGLRRTDIYSYGLMVWRIMCNGRRPHKRTTSAGDFPYVLSEDEFERVKFTGDVLLALANDSLNDRCPGDVDKEYTGSIFKETIRFNPALRVSSFGEIIALLDCPSHSRPKQDIKPVQLRRGEFGIWCTKLPTYMYFLRTAPVGFRSLICTQLAQLSKNEDDRFRARALLASGICHLQELHPEFNIDAGVRLLAESAEMGDASAQSLLACLRVQDARYPWNDWLVNAIRNGSVNAAMQLQKANPTLFEAELSRMKSDRNTVARQIAQHPETLRDTNSIQLIHTLDQYSQDMLFRKGVQACHWAAFLGHLDECVNADELKAQVHSISSLKETPLHYAAISANIEAATFLLHYGADVNARTKFGATPLHYALLCLSPKGMVELLLTNGADANVLSESSLSDQPKRADCFRLGVGSPLHFAVLFEDVDLVALLLHAGANPNLKNAAGVTPLQYALQARDLRMLELMLPFTIQDEASLPDIHNLYPFLTGYFLTPLQKLVYWRGNPMAYLLDAIELLERHGLYIDDRGMLSWALDSDNADIADFYITKLGLDTGRTVQPWRTLPYNHGPEDVSVEVYYYDLPTMLAVVALACGTAVVKVVAKYIQGPLPPWGNQGWPYLTCVANRKSTSPSEAMAIIDTLLECGARFDVLDISGHGPLHSATASNNHEILDVLLARDPSIDDVRAAFELCIHKSHSRAASTMIYSILSKCPQVLLTPLQDLSRPFSSTTAPAGPNLNYLKMLAGAQEYTRDEVLNEYILRSVIAALKDMGREGLQALSDRVQQNTANNCSPLHEAARTGNKRAATIMVEQGADINGYVANHLEQLLGPPPPEFDNCQVLEDPFLQAIQAGPTPLDCALNRDWFLTLFRYIGKYQTTVRDLFYAGGTYLEQAAYDRRTQDVVQYLRSTDAKTKWELFSVPQPPPTSQQSRNTASHRQKYIDSTTVQPSSDTETQIFKFFGKASALPVANMMMARCPDLIMKVDTKRTCFSTLFIEASARFEQLFARHWTEEESELKLALEEVSKQYHAWSEKHGAAQGLLNPIADFPFQSLVLAAALRFCLAEISAALGHMKELLELKPRPVYFQQRGRELATDFRRVIQVLVEEDVDLLELNRRAVEEVETKLGMKIEEMQL</sequence>
<evidence type="ECO:0000313" key="7">
    <source>
        <dbReference type="Proteomes" id="UP000800094"/>
    </source>
</evidence>
<dbReference type="PROSITE" id="PS50088">
    <property type="entry name" value="ANK_REPEAT"/>
    <property type="match status" value="5"/>
</dbReference>
<dbReference type="PRINTS" id="PR01415">
    <property type="entry name" value="ANKYRIN"/>
</dbReference>
<dbReference type="SUPFAM" id="SSF56112">
    <property type="entry name" value="Protein kinase-like (PK-like)"/>
    <property type="match status" value="1"/>
</dbReference>
<evidence type="ECO:0000313" key="6">
    <source>
        <dbReference type="EMBL" id="KAF2251188.1"/>
    </source>
</evidence>
<dbReference type="Proteomes" id="UP000800094">
    <property type="component" value="Unassembled WGS sequence"/>
</dbReference>
<dbReference type="GeneID" id="54582019"/>
<dbReference type="Pfam" id="PF12796">
    <property type="entry name" value="Ank_2"/>
    <property type="match status" value="1"/>
</dbReference>
<feature type="compositionally biased region" description="Basic and acidic residues" evidence="4">
    <location>
        <begin position="28"/>
        <end position="37"/>
    </location>
</feature>
<name>A0A6A6IM81_9PLEO</name>
<dbReference type="PROSITE" id="PS50011">
    <property type="entry name" value="PROTEIN_KINASE_DOM"/>
    <property type="match status" value="1"/>
</dbReference>
<evidence type="ECO:0000259" key="5">
    <source>
        <dbReference type="PROSITE" id="PS50011"/>
    </source>
</evidence>
<dbReference type="InterPro" id="IPR011009">
    <property type="entry name" value="Kinase-like_dom_sf"/>
</dbReference>
<reference evidence="6" key="1">
    <citation type="journal article" date="2020" name="Stud. Mycol.">
        <title>101 Dothideomycetes genomes: a test case for predicting lifestyles and emergence of pathogens.</title>
        <authorList>
            <person name="Haridas S."/>
            <person name="Albert R."/>
            <person name="Binder M."/>
            <person name="Bloem J."/>
            <person name="Labutti K."/>
            <person name="Salamov A."/>
            <person name="Andreopoulos B."/>
            <person name="Baker S."/>
            <person name="Barry K."/>
            <person name="Bills G."/>
            <person name="Bluhm B."/>
            <person name="Cannon C."/>
            <person name="Castanera R."/>
            <person name="Culley D."/>
            <person name="Daum C."/>
            <person name="Ezra D."/>
            <person name="Gonzalez J."/>
            <person name="Henrissat B."/>
            <person name="Kuo A."/>
            <person name="Liang C."/>
            <person name="Lipzen A."/>
            <person name="Lutzoni F."/>
            <person name="Magnuson J."/>
            <person name="Mondo S."/>
            <person name="Nolan M."/>
            <person name="Ohm R."/>
            <person name="Pangilinan J."/>
            <person name="Park H.-J."/>
            <person name="Ramirez L."/>
            <person name="Alfaro M."/>
            <person name="Sun H."/>
            <person name="Tritt A."/>
            <person name="Yoshinaga Y."/>
            <person name="Zwiers L.-H."/>
            <person name="Turgeon B."/>
            <person name="Goodwin S."/>
            <person name="Spatafora J."/>
            <person name="Crous P."/>
            <person name="Grigoriev I."/>
        </authorList>
    </citation>
    <scope>NUCLEOTIDE SEQUENCE</scope>
    <source>
        <strain evidence="6">CBS 122368</strain>
    </source>
</reference>
<dbReference type="Gene3D" id="1.25.40.20">
    <property type="entry name" value="Ankyrin repeat-containing domain"/>
    <property type="match status" value="4"/>
</dbReference>
<dbReference type="SMART" id="SM00248">
    <property type="entry name" value="ANK"/>
    <property type="match status" value="7"/>
</dbReference>
<dbReference type="InterPro" id="IPR036770">
    <property type="entry name" value="Ankyrin_rpt-contain_sf"/>
</dbReference>
<feature type="repeat" description="ANK" evidence="3">
    <location>
        <begin position="709"/>
        <end position="738"/>
    </location>
</feature>
<evidence type="ECO:0000256" key="4">
    <source>
        <dbReference type="SAM" id="MobiDB-lite"/>
    </source>
</evidence>
<feature type="domain" description="Protein kinase" evidence="5">
    <location>
        <begin position="75"/>
        <end position="480"/>
    </location>
</feature>
<evidence type="ECO:0000256" key="1">
    <source>
        <dbReference type="ARBA" id="ARBA00022737"/>
    </source>
</evidence>
<dbReference type="Pfam" id="PF13637">
    <property type="entry name" value="Ank_4"/>
    <property type="match status" value="1"/>
</dbReference>
<dbReference type="InterPro" id="IPR000719">
    <property type="entry name" value="Prot_kinase_dom"/>
</dbReference>
<dbReference type="PROSITE" id="PS00108">
    <property type="entry name" value="PROTEIN_KINASE_ST"/>
    <property type="match status" value="1"/>
</dbReference>
<proteinExistence type="predicted"/>
<organism evidence="6 7">
    <name type="scientific">Trematosphaeria pertusa</name>
    <dbReference type="NCBI Taxonomy" id="390896"/>
    <lineage>
        <taxon>Eukaryota</taxon>
        <taxon>Fungi</taxon>
        <taxon>Dikarya</taxon>
        <taxon>Ascomycota</taxon>
        <taxon>Pezizomycotina</taxon>
        <taxon>Dothideomycetes</taxon>
        <taxon>Pleosporomycetidae</taxon>
        <taxon>Pleosporales</taxon>
        <taxon>Massarineae</taxon>
        <taxon>Trematosphaeriaceae</taxon>
        <taxon>Trematosphaeria</taxon>
    </lineage>
</organism>
<dbReference type="PROSITE" id="PS50297">
    <property type="entry name" value="ANK_REP_REGION"/>
    <property type="match status" value="5"/>
</dbReference>
<evidence type="ECO:0000256" key="3">
    <source>
        <dbReference type="PROSITE-ProRule" id="PRU00023"/>
    </source>
</evidence>
<dbReference type="EMBL" id="ML987193">
    <property type="protein sequence ID" value="KAF2251188.1"/>
    <property type="molecule type" value="Genomic_DNA"/>
</dbReference>
<dbReference type="Pfam" id="PF00069">
    <property type="entry name" value="Pkinase"/>
    <property type="match status" value="1"/>
</dbReference>
<dbReference type="GO" id="GO:0005524">
    <property type="term" value="F:ATP binding"/>
    <property type="evidence" value="ECO:0007669"/>
    <property type="project" value="InterPro"/>
</dbReference>
<feature type="repeat" description="ANK" evidence="3">
    <location>
        <begin position="657"/>
        <end position="690"/>
    </location>
</feature>
<keyword evidence="1" id="KW-0677">Repeat</keyword>
<dbReference type="Gene3D" id="1.10.510.10">
    <property type="entry name" value="Transferase(Phosphotransferase) domain 1"/>
    <property type="match status" value="1"/>
</dbReference>
<dbReference type="GO" id="GO:0004672">
    <property type="term" value="F:protein kinase activity"/>
    <property type="evidence" value="ECO:0007669"/>
    <property type="project" value="InterPro"/>
</dbReference>
<dbReference type="Pfam" id="PF00023">
    <property type="entry name" value="Ank"/>
    <property type="match status" value="1"/>
</dbReference>
<dbReference type="OrthoDB" id="3801572at2759"/>
<dbReference type="RefSeq" id="XP_033686192.1">
    <property type="nucleotide sequence ID" value="XM_033828689.1"/>
</dbReference>
<dbReference type="InterPro" id="IPR008271">
    <property type="entry name" value="Ser/Thr_kinase_AS"/>
</dbReference>
<gene>
    <name evidence="6" type="ORF">BU26DRAFT_517902</name>
</gene>
<keyword evidence="2 3" id="KW-0040">ANK repeat</keyword>
<dbReference type="SMART" id="SM00220">
    <property type="entry name" value="S_TKc"/>
    <property type="match status" value="1"/>
</dbReference>
<feature type="region of interest" description="Disordered" evidence="4">
    <location>
        <begin position="16"/>
        <end position="37"/>
    </location>
</feature>
<dbReference type="PANTHER" id="PTHR24173:SF74">
    <property type="entry name" value="ANKYRIN REPEAT DOMAIN-CONTAINING PROTEIN 16"/>
    <property type="match status" value="1"/>
</dbReference>
<evidence type="ECO:0000256" key="2">
    <source>
        <dbReference type="ARBA" id="ARBA00023043"/>
    </source>
</evidence>
<feature type="repeat" description="ANK" evidence="3">
    <location>
        <begin position="1079"/>
        <end position="1107"/>
    </location>
</feature>